<dbReference type="InterPro" id="IPR015915">
    <property type="entry name" value="Kelch-typ_b-propeller"/>
</dbReference>
<dbReference type="SUPFAM" id="SSF50965">
    <property type="entry name" value="Galactose oxidase, central domain"/>
    <property type="match status" value="1"/>
</dbReference>
<accession>A0A521E7D6</accession>
<dbReference type="Proteomes" id="UP000317593">
    <property type="component" value="Unassembled WGS sequence"/>
</dbReference>
<dbReference type="EMBL" id="FXTH01000013">
    <property type="protein sequence ID" value="SMO79321.1"/>
    <property type="molecule type" value="Genomic_DNA"/>
</dbReference>
<dbReference type="AlphaFoldDB" id="A0A521E7D6"/>
<organism evidence="1 2">
    <name type="scientific">Fodinibius sediminis</name>
    <dbReference type="NCBI Taxonomy" id="1214077"/>
    <lineage>
        <taxon>Bacteria</taxon>
        <taxon>Pseudomonadati</taxon>
        <taxon>Balneolota</taxon>
        <taxon>Balneolia</taxon>
        <taxon>Balneolales</taxon>
        <taxon>Balneolaceae</taxon>
        <taxon>Fodinibius</taxon>
    </lineage>
</organism>
<sequence length="427" mass="49045">MTTTMNLYVAHFRRLNCKRILAAALLFILFFYSCESSEVAERRFLTEDNFATLKPEITEVNEHGATFRLRMPFDKYPFVQNYGFSITSRDGRRMVEFSDQLNRSTFDTTMTTDLICGLRYRVSAFVEVEDEEYYSKSQVFVSRGSANTKPWCGKEIVSKPSLGFDQTFGVIVNNTPHFIYQSGQFYSYDILNASLNELPSFQGGGGTTGRHYVAFSIDNIAYFASDETLSYRYDAISEEWELFGTITVPAYRGGDMFGAAIQNTGYYFSSRYSYSFDPLTGESTKLADYNLNTFINSFHTDDAIYAVTENFHILRFNEVTGGWTKVAAYPGNKSDWIVTFVHDEKAYLGLSYRYHSPGKVAYYDLWALDLQSYEWQELPPFPYEYELEFTHNITALSSKGSFFMFYDINADANSFVWTIDASELAKD</sequence>
<gene>
    <name evidence="1" type="ORF">SAMN06265218_113115</name>
</gene>
<evidence type="ECO:0000313" key="1">
    <source>
        <dbReference type="EMBL" id="SMO79321.1"/>
    </source>
</evidence>
<evidence type="ECO:0000313" key="2">
    <source>
        <dbReference type="Proteomes" id="UP000317593"/>
    </source>
</evidence>
<reference evidence="1 2" key="1">
    <citation type="submission" date="2017-05" db="EMBL/GenBank/DDBJ databases">
        <authorList>
            <person name="Varghese N."/>
            <person name="Submissions S."/>
        </authorList>
    </citation>
    <scope>NUCLEOTIDE SEQUENCE [LARGE SCALE GENOMIC DNA]</scope>
    <source>
        <strain evidence="1 2">DSM 21194</strain>
    </source>
</reference>
<keyword evidence="2" id="KW-1185">Reference proteome</keyword>
<dbReference type="RefSeq" id="WP_142715303.1">
    <property type="nucleotide sequence ID" value="NZ_FXTH01000013.1"/>
</dbReference>
<name>A0A521E7D6_9BACT</name>
<protein>
    <submittedName>
        <fullName evidence="1">Uncharacterized protein</fullName>
    </submittedName>
</protein>
<proteinExistence type="predicted"/>
<dbReference type="InterPro" id="IPR011043">
    <property type="entry name" value="Gal_Oxase/kelch_b-propeller"/>
</dbReference>
<dbReference type="OrthoDB" id="103335at2"/>
<dbReference type="Gene3D" id="2.120.10.80">
    <property type="entry name" value="Kelch-type beta propeller"/>
    <property type="match status" value="1"/>
</dbReference>